<dbReference type="AlphaFoldDB" id="A0A9N9GJT4"/>
<dbReference type="InterPro" id="IPR036875">
    <property type="entry name" value="Znf_CCHC_sf"/>
</dbReference>
<gene>
    <name evidence="3" type="ORF">CPELLU_LOCUS7569</name>
</gene>
<dbReference type="EMBL" id="CAJVQA010005118">
    <property type="protein sequence ID" value="CAG8613515.1"/>
    <property type="molecule type" value="Genomic_DNA"/>
</dbReference>
<dbReference type="PANTHER" id="PTHR15503">
    <property type="entry name" value="LDOC1 RELATED"/>
    <property type="match status" value="1"/>
</dbReference>
<evidence type="ECO:0000256" key="1">
    <source>
        <dbReference type="PROSITE-ProRule" id="PRU00047"/>
    </source>
</evidence>
<name>A0A9N9GJT4_9GLOM</name>
<dbReference type="GO" id="GO:0008270">
    <property type="term" value="F:zinc ion binding"/>
    <property type="evidence" value="ECO:0007669"/>
    <property type="project" value="UniProtKB-KW"/>
</dbReference>
<keyword evidence="4" id="KW-1185">Reference proteome</keyword>
<dbReference type="GO" id="GO:0003676">
    <property type="term" value="F:nucleic acid binding"/>
    <property type="evidence" value="ECO:0007669"/>
    <property type="project" value="InterPro"/>
</dbReference>
<dbReference type="InterPro" id="IPR032567">
    <property type="entry name" value="RTL1-rel"/>
</dbReference>
<keyword evidence="1" id="KW-0479">Metal-binding</keyword>
<keyword evidence="1" id="KW-0862">Zinc</keyword>
<dbReference type="Proteomes" id="UP000789759">
    <property type="component" value="Unassembled WGS sequence"/>
</dbReference>
<dbReference type="PROSITE" id="PS50158">
    <property type="entry name" value="ZF_CCHC"/>
    <property type="match status" value="1"/>
</dbReference>
<dbReference type="SUPFAM" id="SSF57756">
    <property type="entry name" value="Retrovirus zinc finger-like domains"/>
    <property type="match status" value="1"/>
</dbReference>
<evidence type="ECO:0000259" key="2">
    <source>
        <dbReference type="PROSITE" id="PS50158"/>
    </source>
</evidence>
<accession>A0A9N9GJT4</accession>
<comment type="caution">
    <text evidence="3">The sequence shown here is derived from an EMBL/GenBank/DDBJ whole genome shotgun (WGS) entry which is preliminary data.</text>
</comment>
<evidence type="ECO:0000313" key="4">
    <source>
        <dbReference type="Proteomes" id="UP000789759"/>
    </source>
</evidence>
<proteinExistence type="predicted"/>
<sequence>MKNQPDLNAILAALNQIQLNYQTLHQKNTELRNILNQCQEEETSYYRNPAAIQMTWLKWDFLKVYLQSPLLEDFVELINKFETSLVIRTNQELQLTKFENLLRAALIDQFRNGLQGDVKDLLLTVEDPISLNDAISKTPQMVTNSTTATEELMQIDIARFKLLTEEEKNRHCTNNLCLYCGELGHIVRNCYKKHNLPLRIDAVVTAEELSGKEGAQLNTLSVKPTFALTVKLHLHLPNRTQVDIEALIDLACGSYSTELLDPSPTLPQKYREFSDMFDKKEADKLPKNQTYNCSIELLPRTQPPWGPIYELSKQELETLRGYIETT</sequence>
<feature type="domain" description="CCHC-type" evidence="2">
    <location>
        <begin position="177"/>
        <end position="190"/>
    </location>
</feature>
<reference evidence="3" key="1">
    <citation type="submission" date="2021-06" db="EMBL/GenBank/DDBJ databases">
        <authorList>
            <person name="Kallberg Y."/>
            <person name="Tangrot J."/>
            <person name="Rosling A."/>
        </authorList>
    </citation>
    <scope>NUCLEOTIDE SEQUENCE</scope>
    <source>
        <strain evidence="3">FL966</strain>
    </source>
</reference>
<evidence type="ECO:0000313" key="3">
    <source>
        <dbReference type="EMBL" id="CAG8613515.1"/>
    </source>
</evidence>
<dbReference type="PANTHER" id="PTHR15503:SF22">
    <property type="entry name" value="TRANSPOSON TY3-I GAG POLYPROTEIN"/>
    <property type="match status" value="1"/>
</dbReference>
<dbReference type="OrthoDB" id="2449549at2759"/>
<organism evidence="3 4">
    <name type="scientific">Cetraspora pellucida</name>
    <dbReference type="NCBI Taxonomy" id="1433469"/>
    <lineage>
        <taxon>Eukaryota</taxon>
        <taxon>Fungi</taxon>
        <taxon>Fungi incertae sedis</taxon>
        <taxon>Mucoromycota</taxon>
        <taxon>Glomeromycotina</taxon>
        <taxon>Glomeromycetes</taxon>
        <taxon>Diversisporales</taxon>
        <taxon>Gigasporaceae</taxon>
        <taxon>Cetraspora</taxon>
    </lineage>
</organism>
<keyword evidence="1" id="KW-0863">Zinc-finger</keyword>
<dbReference type="InterPro" id="IPR001878">
    <property type="entry name" value="Znf_CCHC"/>
</dbReference>
<protein>
    <submittedName>
        <fullName evidence="3">13487_t:CDS:1</fullName>
    </submittedName>
</protein>